<dbReference type="AlphaFoldDB" id="A0A399D791"/>
<evidence type="ECO:0000256" key="5">
    <source>
        <dbReference type="SAM" id="SignalP"/>
    </source>
</evidence>
<dbReference type="RefSeq" id="WP_119348817.1">
    <property type="nucleotide sequence ID" value="NZ_QWET01000003.1"/>
</dbReference>
<sequence length="479" mass="53205">MKHFQNFLLAVILIAISLNSCNTKETVTETRPNIILVMADDQGWGDMAYNGHPVLQTPNFDNLSASGLRFDHFYAAAPVCSPTRGSVMTGRHPNRFGCFSWGHTLRPQEITIAEALQSAGYVTGHFGKWHLGSVENGSPVSPGASGFDEWISSPNFFDNNPILSREGTAVQMHGESSMVTTEIALEFIRKYADSEQPFFAVVWFGSPHVPHIAAKEDSALYPGFESHLQHFYGEISGMDHAMGKLRQELKDLGIRNNTLLWYCSDNGGLPKVGATGGRGHKSDIYEGGLRVPAIIEWPAKIPQPGVAGIPANTYDIYPTLLEVAGIQPANQPVLDGISLLPAMEQKEHQRSRPMGFWQYPVRGKITPAHKWMSDLLEAQKQGKAVSDSARLVLDAGDISVQYPTDSLPGHSAWIDWPWKLHRIQDESGEITMELYHLEQDSMEQNNLADLEAEKVQSMLPELEKWQESVVQSLNGRDYR</sequence>
<dbReference type="PROSITE" id="PS00523">
    <property type="entry name" value="SULFATASE_1"/>
    <property type="match status" value="1"/>
</dbReference>
<proteinExistence type="inferred from homology"/>
<feature type="signal peptide" evidence="5">
    <location>
        <begin position="1"/>
        <end position="20"/>
    </location>
</feature>
<keyword evidence="5" id="KW-0732">Signal</keyword>
<keyword evidence="4" id="KW-0106">Calcium</keyword>
<reference evidence="7 8" key="1">
    <citation type="journal article" date="2015" name="Int. J. Syst. Evol. Microbiol.">
        <title>Mariniphaga sediminis sp. nov., isolated from coastal sediment.</title>
        <authorList>
            <person name="Wang F.Q."/>
            <person name="Shen Q.Y."/>
            <person name="Chen G.J."/>
            <person name="Du Z.J."/>
        </authorList>
    </citation>
    <scope>NUCLEOTIDE SEQUENCE [LARGE SCALE GENOMIC DNA]</scope>
    <source>
        <strain evidence="7 8">SY21</strain>
    </source>
</reference>
<comment type="similarity">
    <text evidence="1">Belongs to the sulfatase family.</text>
</comment>
<evidence type="ECO:0000313" key="7">
    <source>
        <dbReference type="EMBL" id="RIH66230.1"/>
    </source>
</evidence>
<dbReference type="Proteomes" id="UP000266441">
    <property type="component" value="Unassembled WGS sequence"/>
</dbReference>
<dbReference type="Gene3D" id="3.30.1120.10">
    <property type="match status" value="1"/>
</dbReference>
<dbReference type="Pfam" id="PF00884">
    <property type="entry name" value="Sulfatase"/>
    <property type="match status" value="1"/>
</dbReference>
<evidence type="ECO:0000256" key="1">
    <source>
        <dbReference type="ARBA" id="ARBA00008779"/>
    </source>
</evidence>
<dbReference type="InterPro" id="IPR050738">
    <property type="entry name" value="Sulfatase"/>
</dbReference>
<evidence type="ECO:0000256" key="2">
    <source>
        <dbReference type="ARBA" id="ARBA00022723"/>
    </source>
</evidence>
<dbReference type="InterPro" id="IPR000917">
    <property type="entry name" value="Sulfatase_N"/>
</dbReference>
<dbReference type="GO" id="GO:0046872">
    <property type="term" value="F:metal ion binding"/>
    <property type="evidence" value="ECO:0007669"/>
    <property type="project" value="UniProtKB-KW"/>
</dbReference>
<keyword evidence="2" id="KW-0479">Metal-binding</keyword>
<dbReference type="InterPro" id="IPR024607">
    <property type="entry name" value="Sulfatase_CS"/>
</dbReference>
<dbReference type="OrthoDB" id="9765065at2"/>
<dbReference type="EMBL" id="QWET01000003">
    <property type="protein sequence ID" value="RIH66230.1"/>
    <property type="molecule type" value="Genomic_DNA"/>
</dbReference>
<evidence type="ECO:0000256" key="3">
    <source>
        <dbReference type="ARBA" id="ARBA00022801"/>
    </source>
</evidence>
<name>A0A399D791_9BACT</name>
<evidence type="ECO:0000256" key="4">
    <source>
        <dbReference type="ARBA" id="ARBA00022837"/>
    </source>
</evidence>
<feature type="chain" id="PRO_5017247361" evidence="5">
    <location>
        <begin position="21"/>
        <end position="479"/>
    </location>
</feature>
<gene>
    <name evidence="7" type="ORF">D1164_04780</name>
</gene>
<dbReference type="PANTHER" id="PTHR42693">
    <property type="entry name" value="ARYLSULFATASE FAMILY MEMBER"/>
    <property type="match status" value="1"/>
</dbReference>
<protein>
    <submittedName>
        <fullName evidence="7">N-acetylgalactosamine 6-sulfate sulfatase</fullName>
    </submittedName>
</protein>
<accession>A0A399D791</accession>
<dbReference type="PANTHER" id="PTHR42693:SF53">
    <property type="entry name" value="ENDO-4-O-SULFATASE"/>
    <property type="match status" value="1"/>
</dbReference>
<evidence type="ECO:0000259" key="6">
    <source>
        <dbReference type="Pfam" id="PF00884"/>
    </source>
</evidence>
<dbReference type="SUPFAM" id="SSF53649">
    <property type="entry name" value="Alkaline phosphatase-like"/>
    <property type="match status" value="1"/>
</dbReference>
<dbReference type="InterPro" id="IPR017850">
    <property type="entry name" value="Alkaline_phosphatase_core_sf"/>
</dbReference>
<dbReference type="Gene3D" id="3.40.720.10">
    <property type="entry name" value="Alkaline Phosphatase, subunit A"/>
    <property type="match status" value="1"/>
</dbReference>
<evidence type="ECO:0000313" key="8">
    <source>
        <dbReference type="Proteomes" id="UP000266441"/>
    </source>
</evidence>
<keyword evidence="3" id="KW-0378">Hydrolase</keyword>
<comment type="caution">
    <text evidence="7">The sequence shown here is derived from an EMBL/GenBank/DDBJ whole genome shotgun (WGS) entry which is preliminary data.</text>
</comment>
<feature type="domain" description="Sulfatase N-terminal" evidence="6">
    <location>
        <begin position="32"/>
        <end position="326"/>
    </location>
</feature>
<dbReference type="GO" id="GO:0004065">
    <property type="term" value="F:arylsulfatase activity"/>
    <property type="evidence" value="ECO:0007669"/>
    <property type="project" value="TreeGrafter"/>
</dbReference>
<keyword evidence="8" id="KW-1185">Reference proteome</keyword>
<organism evidence="7 8">
    <name type="scientific">Mariniphaga sediminis</name>
    <dbReference type="NCBI Taxonomy" id="1628158"/>
    <lineage>
        <taxon>Bacteria</taxon>
        <taxon>Pseudomonadati</taxon>
        <taxon>Bacteroidota</taxon>
        <taxon>Bacteroidia</taxon>
        <taxon>Marinilabiliales</taxon>
        <taxon>Prolixibacteraceae</taxon>
        <taxon>Mariniphaga</taxon>
    </lineage>
</organism>